<feature type="binding site" evidence="4">
    <location>
        <position position="230"/>
    </location>
    <ligand>
        <name>pyridoxal 5'-phosphate</name>
        <dbReference type="ChEBI" id="CHEBI:597326"/>
    </ligand>
</feature>
<feature type="binding site" evidence="4">
    <location>
        <position position="117"/>
    </location>
    <ligand>
        <name>pyridoxal 5'-phosphate</name>
        <dbReference type="ChEBI" id="CHEBI:597326"/>
    </ligand>
</feature>
<dbReference type="SUPFAM" id="SSF53383">
    <property type="entry name" value="PLP-dependent transferases"/>
    <property type="match status" value="1"/>
</dbReference>
<keyword evidence="4 5" id="KW-0963">Cytoplasm</keyword>
<keyword evidence="1 4" id="KW-0662">Pyridine nucleotide biosynthesis</keyword>
<comment type="function">
    <text evidence="4 5">Catalyzes the cleavage of L-kynurenine (L-Kyn) and L-3-hydroxykynurenine (L-3OHKyn) into anthranilic acid (AA) and 3-hydroxyanthranilic acid (3-OHAA), respectively.</text>
</comment>
<dbReference type="Gene3D" id="3.90.1150.10">
    <property type="entry name" value="Aspartate Aminotransferase, domain 1"/>
    <property type="match status" value="1"/>
</dbReference>
<protein>
    <recommendedName>
        <fullName evidence="4 5">Kynureninase</fullName>
        <ecNumber evidence="4 5">3.7.1.3</ecNumber>
    </recommendedName>
    <alternativeName>
        <fullName evidence="4">Biosynthesis of nicotinic acid protein 5</fullName>
    </alternativeName>
    <alternativeName>
        <fullName evidence="4">L-kynurenine hydrolase</fullName>
    </alternativeName>
</protein>
<keyword evidence="7" id="KW-1185">Reference proteome</keyword>
<dbReference type="AlphaFoldDB" id="A0A642VDW0"/>
<organism evidence="6 7">
    <name type="scientific">Trichomonascus ciferrii</name>
    <dbReference type="NCBI Taxonomy" id="44093"/>
    <lineage>
        <taxon>Eukaryota</taxon>
        <taxon>Fungi</taxon>
        <taxon>Dikarya</taxon>
        <taxon>Ascomycota</taxon>
        <taxon>Saccharomycotina</taxon>
        <taxon>Dipodascomycetes</taxon>
        <taxon>Dipodascales</taxon>
        <taxon>Trichomonascaceae</taxon>
        <taxon>Trichomonascus</taxon>
        <taxon>Trichomonascus ciferrii complex</taxon>
    </lineage>
</organism>
<feature type="binding site" evidence="4">
    <location>
        <position position="118"/>
    </location>
    <ligand>
        <name>pyridoxal 5'-phosphate</name>
        <dbReference type="ChEBI" id="CHEBI:597326"/>
    </ligand>
</feature>
<keyword evidence="3 4" id="KW-0663">Pyridoxal phosphate</keyword>
<dbReference type="EC" id="3.7.1.3" evidence="4 5"/>
<feature type="binding site" evidence="4">
    <location>
        <position position="201"/>
    </location>
    <ligand>
        <name>pyridoxal 5'-phosphate</name>
        <dbReference type="ChEBI" id="CHEBI:597326"/>
    </ligand>
</feature>
<comment type="subunit">
    <text evidence="4 5">Homodimer.</text>
</comment>
<dbReference type="GO" id="GO:0030170">
    <property type="term" value="F:pyridoxal phosphate binding"/>
    <property type="evidence" value="ECO:0007669"/>
    <property type="project" value="UniProtKB-UniRule"/>
</dbReference>
<evidence type="ECO:0000256" key="4">
    <source>
        <dbReference type="HAMAP-Rule" id="MF_03017"/>
    </source>
</evidence>
<feature type="modified residue" description="N6-(pyridoxal phosphate)lysine" evidence="4">
    <location>
        <position position="256"/>
    </location>
</feature>
<gene>
    <name evidence="4" type="primary">BNA5</name>
    <name evidence="6" type="ORF">TRICI_000265</name>
</gene>
<dbReference type="PIRSF" id="PIRSF038800">
    <property type="entry name" value="KYNU"/>
    <property type="match status" value="1"/>
</dbReference>
<sequence length="457" mass="51067">MSGIDTEEYAKSLDEKFPTYRDEFFVPTLGSLGCPVGEDKKEEQGFYFCGNSLGLMPKATENAVQNELEAWKGRAVVSHFNHPTSHGWVDCDVPLNAYLKDIVGAKDASEVAIMNTLTGNLHSMMSSFYKPTKDRYKILFENKAFPSDTYAFQGQAKLHGFSIEDALMPLSPRDGEFTLRKEDILDVIEKEGDKIAVVIFSGIQYYTGQLFDIPEITKAAKAKGCVVGWDLAHAVGNVPLKLHDWDVDFAVFCTYKYLNSGPGAIGGLFLHSKHEKDNRPRLAGWWGNNPETRFNMANEFDPVPGASGYKMSNPSVLNVACLAESLKLFSKAGGMGPLREKSLSMTGYMEQLLTQSSYYVPVEKSHGYDNIKDPKFTIITPLDPESRGAQLSVLFLPLGKGLMQHVFKYLEDHGVIGDERQPDVIRLAPNHLYNTHWETLKAVQYVFQGIDDFLKKN</sequence>
<dbReference type="InterPro" id="IPR015422">
    <property type="entry name" value="PyrdxlP-dep_Trfase_small"/>
</dbReference>
<keyword evidence="2 4" id="KW-0378">Hydrolase</keyword>
<feature type="binding site" evidence="4">
    <location>
        <position position="233"/>
    </location>
    <ligand>
        <name>pyridoxal 5'-phosphate</name>
        <dbReference type="ChEBI" id="CHEBI:597326"/>
    </ligand>
</feature>
<dbReference type="HAMAP" id="MF_01970">
    <property type="entry name" value="Kynureninase"/>
    <property type="match status" value="1"/>
</dbReference>
<comment type="cofactor">
    <cofactor evidence="4 5">
        <name>pyridoxal 5'-phosphate</name>
        <dbReference type="ChEBI" id="CHEBI:597326"/>
    </cofactor>
</comment>
<evidence type="ECO:0000313" key="7">
    <source>
        <dbReference type="Proteomes" id="UP000761534"/>
    </source>
</evidence>
<comment type="subcellular location">
    <subcellularLocation>
        <location evidence="4 5">Cytoplasm</location>
    </subcellularLocation>
</comment>
<evidence type="ECO:0000313" key="6">
    <source>
        <dbReference type="EMBL" id="KAA8917572.1"/>
    </source>
</evidence>
<evidence type="ECO:0000256" key="3">
    <source>
        <dbReference type="ARBA" id="ARBA00022898"/>
    </source>
</evidence>
<dbReference type="GO" id="GO:0005737">
    <property type="term" value="C:cytoplasm"/>
    <property type="evidence" value="ECO:0007669"/>
    <property type="project" value="UniProtKB-SubCell"/>
</dbReference>
<feature type="binding site" evidence="4">
    <location>
        <position position="255"/>
    </location>
    <ligand>
        <name>pyridoxal 5'-phosphate</name>
        <dbReference type="ChEBI" id="CHEBI:597326"/>
    </ligand>
</feature>
<comment type="caution">
    <text evidence="6">The sequence shown here is derived from an EMBL/GenBank/DDBJ whole genome shotgun (WGS) entry which is preliminary data.</text>
</comment>
<name>A0A642VDW0_9ASCO</name>
<comment type="pathway">
    <text evidence="4 5">Cofactor biosynthesis; NAD(+) biosynthesis; quinolinate from L-kynurenine: step 2/3.</text>
</comment>
<dbReference type="GO" id="GO:0030429">
    <property type="term" value="F:kynureninase activity"/>
    <property type="evidence" value="ECO:0007669"/>
    <property type="project" value="UniProtKB-UniRule"/>
</dbReference>
<dbReference type="InterPro" id="IPR010111">
    <property type="entry name" value="Kynureninase"/>
</dbReference>
<dbReference type="PANTHER" id="PTHR14084:SF0">
    <property type="entry name" value="KYNURENINASE"/>
    <property type="match status" value="1"/>
</dbReference>
<dbReference type="EMBL" id="SWFS01000026">
    <property type="protein sequence ID" value="KAA8917572.1"/>
    <property type="molecule type" value="Genomic_DNA"/>
</dbReference>
<comment type="pathway">
    <text evidence="4 5">Amino-acid degradation; L-kynurenine degradation; L-alanine and anthranilate from L-kynurenine: step 1/1.</text>
</comment>
<dbReference type="UniPathway" id="UPA00334">
    <property type="reaction ID" value="UER00455"/>
</dbReference>
<dbReference type="VEuPathDB" id="FungiDB:TRICI_000265"/>
<dbReference type="GO" id="GO:0097053">
    <property type="term" value="P:L-kynurenine catabolic process"/>
    <property type="evidence" value="ECO:0007669"/>
    <property type="project" value="UniProtKB-UniRule"/>
</dbReference>
<comment type="catalytic activity">
    <reaction evidence="4 5">
        <text>L-kynurenine + H2O = anthranilate + L-alanine + H(+)</text>
        <dbReference type="Rhea" id="RHEA:16813"/>
        <dbReference type="ChEBI" id="CHEBI:15377"/>
        <dbReference type="ChEBI" id="CHEBI:15378"/>
        <dbReference type="ChEBI" id="CHEBI:16567"/>
        <dbReference type="ChEBI" id="CHEBI:57959"/>
        <dbReference type="ChEBI" id="CHEBI:57972"/>
        <dbReference type="EC" id="3.7.1.3"/>
    </reaction>
</comment>
<dbReference type="GO" id="GO:0034354">
    <property type="term" value="P:'de novo' NAD+ biosynthetic process from L-tryptophan"/>
    <property type="evidence" value="ECO:0007669"/>
    <property type="project" value="UniProtKB-UniRule"/>
</dbReference>
<comment type="similarity">
    <text evidence="4 5">Belongs to the kynureninase family.</text>
</comment>
<feature type="binding site" evidence="4">
    <location>
        <position position="313"/>
    </location>
    <ligand>
        <name>pyridoxal 5'-phosphate</name>
        <dbReference type="ChEBI" id="CHEBI:597326"/>
    </ligand>
</feature>
<accession>A0A642VDW0</accession>
<evidence type="ECO:0000256" key="5">
    <source>
        <dbReference type="PIRNR" id="PIRNR038800"/>
    </source>
</evidence>
<proteinExistence type="inferred from homology"/>
<dbReference type="OrthoDB" id="5978656at2759"/>
<feature type="binding site" evidence="4">
    <location>
        <begin position="145"/>
        <end position="148"/>
    </location>
    <ligand>
        <name>pyridoxal 5'-phosphate</name>
        <dbReference type="ChEBI" id="CHEBI:597326"/>
    </ligand>
</feature>
<dbReference type="GO" id="GO:0043420">
    <property type="term" value="P:anthranilate metabolic process"/>
    <property type="evidence" value="ECO:0007669"/>
    <property type="project" value="UniProtKB-UniRule"/>
</dbReference>
<dbReference type="NCBIfam" id="TIGR01814">
    <property type="entry name" value="kynureninase"/>
    <property type="match status" value="1"/>
</dbReference>
<dbReference type="FunFam" id="3.40.640.10:FF:000031">
    <property type="entry name" value="Kynureninase"/>
    <property type="match status" value="1"/>
</dbReference>
<dbReference type="InterPro" id="IPR015424">
    <property type="entry name" value="PyrdxlP-dep_Trfase"/>
</dbReference>
<dbReference type="UniPathway" id="UPA00253">
    <property type="reaction ID" value="UER00329"/>
</dbReference>
<reference evidence="6" key="1">
    <citation type="journal article" date="2019" name="G3 (Bethesda)">
        <title>Genome Assemblies of Two Rare Opportunistic Yeast Pathogens: Diutina rugosa (syn. Candida rugosa) and Trichomonascus ciferrii (syn. Candida ciferrii).</title>
        <authorList>
            <person name="Mixao V."/>
            <person name="Saus E."/>
            <person name="Hansen A.P."/>
            <person name="Lass-Florl C."/>
            <person name="Gabaldon T."/>
        </authorList>
    </citation>
    <scope>NUCLEOTIDE SEQUENCE</scope>
    <source>
        <strain evidence="6">CBS 4856</strain>
    </source>
</reference>
<dbReference type="GO" id="GO:0019441">
    <property type="term" value="P:L-tryptophan catabolic process to kynurenine"/>
    <property type="evidence" value="ECO:0007669"/>
    <property type="project" value="TreeGrafter"/>
</dbReference>
<dbReference type="Gene3D" id="3.40.640.10">
    <property type="entry name" value="Type I PLP-dependent aspartate aminotransferase-like (Major domain)"/>
    <property type="match status" value="1"/>
</dbReference>
<dbReference type="GO" id="GO:0019805">
    <property type="term" value="P:quinolinate biosynthetic process"/>
    <property type="evidence" value="ECO:0007669"/>
    <property type="project" value="UniProtKB-UniRule"/>
</dbReference>
<dbReference type="Pfam" id="PF22580">
    <property type="entry name" value="KYNU_C"/>
    <property type="match status" value="1"/>
</dbReference>
<evidence type="ECO:0000256" key="1">
    <source>
        <dbReference type="ARBA" id="ARBA00022642"/>
    </source>
</evidence>
<dbReference type="Proteomes" id="UP000761534">
    <property type="component" value="Unassembled WGS sequence"/>
</dbReference>
<dbReference type="PANTHER" id="PTHR14084">
    <property type="entry name" value="KYNURENINASE"/>
    <property type="match status" value="1"/>
</dbReference>
<comment type="catalytic activity">
    <reaction evidence="5">
        <text>3-hydroxy-L-kynurenine + H2O = 3-hydroxyanthranilate + L-alanine + H(+)</text>
        <dbReference type="Rhea" id="RHEA:25143"/>
        <dbReference type="ChEBI" id="CHEBI:15377"/>
        <dbReference type="ChEBI" id="CHEBI:15378"/>
        <dbReference type="ChEBI" id="CHEBI:36559"/>
        <dbReference type="ChEBI" id="CHEBI:57972"/>
        <dbReference type="ChEBI" id="CHEBI:58125"/>
        <dbReference type="EC" id="3.7.1.3"/>
    </reaction>
</comment>
<evidence type="ECO:0000256" key="2">
    <source>
        <dbReference type="ARBA" id="ARBA00022801"/>
    </source>
</evidence>
<feature type="binding site" evidence="4">
    <location>
        <position position="285"/>
    </location>
    <ligand>
        <name>pyridoxal 5'-phosphate</name>
        <dbReference type="ChEBI" id="CHEBI:597326"/>
    </ligand>
</feature>
<dbReference type="InterPro" id="IPR015421">
    <property type="entry name" value="PyrdxlP-dep_Trfase_major"/>
</dbReference>